<dbReference type="EMBL" id="JAABOP010000006">
    <property type="protein sequence ID" value="NER11730.1"/>
    <property type="molecule type" value="Genomic_DNA"/>
</dbReference>
<dbReference type="AlphaFoldDB" id="A0A6P0UGY9"/>
<dbReference type="RefSeq" id="WP_163694184.1">
    <property type="nucleotide sequence ID" value="NZ_FXTW01000005.1"/>
</dbReference>
<sequence>MNKLFILCGMVFLGITSTPQSPEKSQIESQEFIKPVTLKVKIRAHEEIRNHAFIEVVKESAASQELDIASIPFEEMEESIALGFDTGDYLPENFDPYKTYVDLSAIPYLEEREEEILIGSLKVFLPEGFNPYASPSDFMDISYMEEEKIDLGFDTRDWLPEGFDAYSRDLDLDSIVYVEEEDLDLGFDTSLYLPDNFNPYSL</sequence>
<evidence type="ECO:0000313" key="1">
    <source>
        <dbReference type="EMBL" id="NER11730.1"/>
    </source>
</evidence>
<protein>
    <submittedName>
        <fullName evidence="1">Uncharacterized protein</fullName>
    </submittedName>
</protein>
<comment type="caution">
    <text evidence="1">The sequence shown here is derived from an EMBL/GenBank/DDBJ whole genome shotgun (WGS) entry which is preliminary data.</text>
</comment>
<accession>A0A6P0UGY9</accession>
<gene>
    <name evidence="1" type="ORF">GWK09_14460</name>
</gene>
<evidence type="ECO:0000313" key="2">
    <source>
        <dbReference type="Proteomes" id="UP000468443"/>
    </source>
</evidence>
<organism evidence="1 2">
    <name type="scientific">Muriicola jejuensis</name>
    <dbReference type="NCBI Taxonomy" id="504488"/>
    <lineage>
        <taxon>Bacteria</taxon>
        <taxon>Pseudomonadati</taxon>
        <taxon>Bacteroidota</taxon>
        <taxon>Flavobacteriia</taxon>
        <taxon>Flavobacteriales</taxon>
        <taxon>Flavobacteriaceae</taxon>
        <taxon>Muriicola</taxon>
    </lineage>
</organism>
<keyword evidence="2" id="KW-1185">Reference proteome</keyword>
<reference evidence="1 2" key="1">
    <citation type="submission" date="2020-01" db="EMBL/GenBank/DDBJ databases">
        <title>Muriicola jejuensis KCTC 22299.</title>
        <authorList>
            <person name="Wang G."/>
        </authorList>
    </citation>
    <scope>NUCLEOTIDE SEQUENCE [LARGE SCALE GENOMIC DNA]</scope>
    <source>
        <strain evidence="1 2">KCTC 22299</strain>
    </source>
</reference>
<name>A0A6P0UGY9_9FLAO</name>
<dbReference type="Proteomes" id="UP000468443">
    <property type="component" value="Unassembled WGS sequence"/>
</dbReference>
<proteinExistence type="predicted"/>